<dbReference type="InterPro" id="IPR029055">
    <property type="entry name" value="Ntn_hydrolases_N"/>
</dbReference>
<protein>
    <recommendedName>
        <fullName evidence="4">Proteasome subunit beta</fullName>
    </recommendedName>
</protein>
<dbReference type="InterPro" id="IPR016050">
    <property type="entry name" value="Proteasome_bsu_CS"/>
</dbReference>
<dbReference type="InterPro" id="IPR001353">
    <property type="entry name" value="Proteasome_sua/b"/>
</dbReference>
<dbReference type="Gene3D" id="3.60.20.10">
    <property type="entry name" value="Glutamine Phosphoribosylpyrophosphate, subunit 1, domain 1"/>
    <property type="match status" value="1"/>
</dbReference>
<evidence type="ECO:0000256" key="4">
    <source>
        <dbReference type="PIRNR" id="PIRNR001213"/>
    </source>
</evidence>
<accession>A0A7S0SUY2</accession>
<dbReference type="GO" id="GO:0019774">
    <property type="term" value="C:proteasome core complex, beta-subunit complex"/>
    <property type="evidence" value="ECO:0007669"/>
    <property type="project" value="UniProtKB-UniRule"/>
</dbReference>
<dbReference type="PANTHER" id="PTHR32194">
    <property type="entry name" value="METALLOPROTEASE TLDD"/>
    <property type="match status" value="1"/>
</dbReference>
<dbReference type="GO" id="GO:0005737">
    <property type="term" value="C:cytoplasm"/>
    <property type="evidence" value="ECO:0007669"/>
    <property type="project" value="UniProtKB-SubCell"/>
</dbReference>
<sequence length="249" mass="28072">MHWITIMLAFQSFNMPSEPTTRTTQPIVTGSSVLGIKYKDGVMLAADTLASYGSLARYKNIKRIEKVNNSTLIGASGEISDFQSISEMLSSIEQDDINQDDGYTKSPIEIFNYLRAVLYQRRGKGNPLWNQLLIAGYRKGQEPFLGYVDLIGTSYQENFIATGYGAYLAIPLIRERWHKDLSEDEAKKLLEECLRVLFYRDCKASNRIIISKATIDGVSISEPYEITHNWETATFDARHPTSGSDGSSW</sequence>
<reference evidence="5" key="1">
    <citation type="submission" date="2021-01" db="EMBL/GenBank/DDBJ databases">
        <authorList>
            <person name="Corre E."/>
            <person name="Pelletier E."/>
            <person name="Niang G."/>
            <person name="Scheremetjew M."/>
            <person name="Finn R."/>
            <person name="Kale V."/>
            <person name="Holt S."/>
            <person name="Cochrane G."/>
            <person name="Meng A."/>
            <person name="Brown T."/>
            <person name="Cohen L."/>
        </authorList>
    </citation>
    <scope>NUCLEOTIDE SEQUENCE</scope>
    <source>
        <strain evidence="5">UTEXLB2642</strain>
    </source>
</reference>
<dbReference type="PANTHER" id="PTHR32194:SF6">
    <property type="entry name" value="PROTEASOME SUBUNIT BETA"/>
    <property type="match status" value="1"/>
</dbReference>
<dbReference type="PROSITE" id="PS51476">
    <property type="entry name" value="PROTEASOME_BETA_2"/>
    <property type="match status" value="1"/>
</dbReference>
<keyword evidence="3 4" id="KW-0539">Nucleus</keyword>
<dbReference type="InterPro" id="IPR016295">
    <property type="entry name" value="Proteasome_beta4"/>
</dbReference>
<evidence type="ECO:0000256" key="1">
    <source>
        <dbReference type="ARBA" id="ARBA00022490"/>
    </source>
</evidence>
<dbReference type="EMBL" id="HBFD01003253">
    <property type="protein sequence ID" value="CAD8717009.1"/>
    <property type="molecule type" value="Transcribed_RNA"/>
</dbReference>
<dbReference type="Pfam" id="PF00227">
    <property type="entry name" value="Proteasome"/>
    <property type="match status" value="1"/>
</dbReference>
<comment type="subcellular location">
    <subcellularLocation>
        <location evidence="4">Cytoplasm</location>
    </subcellularLocation>
    <subcellularLocation>
        <location evidence="4">Nucleus</location>
    </subcellularLocation>
</comment>
<dbReference type="CDD" id="cd03760">
    <property type="entry name" value="proteasome_beta_type_4"/>
    <property type="match status" value="1"/>
</dbReference>
<keyword evidence="2 4" id="KW-0647">Proteasome</keyword>
<evidence type="ECO:0000256" key="3">
    <source>
        <dbReference type="ARBA" id="ARBA00023242"/>
    </source>
</evidence>
<proteinExistence type="inferred from homology"/>
<dbReference type="InterPro" id="IPR023333">
    <property type="entry name" value="Proteasome_suB-type"/>
</dbReference>
<evidence type="ECO:0000256" key="2">
    <source>
        <dbReference type="ARBA" id="ARBA00022942"/>
    </source>
</evidence>
<organism evidence="5">
    <name type="scientific">Chromulina nebulosa</name>
    <dbReference type="NCBI Taxonomy" id="96789"/>
    <lineage>
        <taxon>Eukaryota</taxon>
        <taxon>Sar</taxon>
        <taxon>Stramenopiles</taxon>
        <taxon>Ochrophyta</taxon>
        <taxon>Chrysophyceae</taxon>
        <taxon>Chromulinales</taxon>
        <taxon>Chromulinaceae</taxon>
        <taxon>Chromulina</taxon>
    </lineage>
</organism>
<name>A0A7S0SUY2_9STRA</name>
<dbReference type="GO" id="GO:0005634">
    <property type="term" value="C:nucleus"/>
    <property type="evidence" value="ECO:0007669"/>
    <property type="project" value="UniProtKB-SubCell"/>
</dbReference>
<comment type="function">
    <text evidence="4">Non-catalytic component of the proteasome.</text>
</comment>
<comment type="similarity">
    <text evidence="4">Belongs to the peptidase T1B family.</text>
</comment>
<dbReference type="PROSITE" id="PS00854">
    <property type="entry name" value="PROTEASOME_BETA_1"/>
    <property type="match status" value="1"/>
</dbReference>
<dbReference type="PIRSF" id="PIRSF001213">
    <property type="entry name" value="Psome_endopept_beta"/>
    <property type="match status" value="1"/>
</dbReference>
<dbReference type="GO" id="GO:0051603">
    <property type="term" value="P:proteolysis involved in protein catabolic process"/>
    <property type="evidence" value="ECO:0007669"/>
    <property type="project" value="InterPro"/>
</dbReference>
<dbReference type="SUPFAM" id="SSF56235">
    <property type="entry name" value="N-terminal nucleophile aminohydrolases (Ntn hydrolases)"/>
    <property type="match status" value="1"/>
</dbReference>
<keyword evidence="1 4" id="KW-0963">Cytoplasm</keyword>
<dbReference type="AlphaFoldDB" id="A0A7S0SUY2"/>
<gene>
    <name evidence="5" type="ORF">CNEB1095_LOCUS2132</name>
</gene>
<evidence type="ECO:0000313" key="5">
    <source>
        <dbReference type="EMBL" id="CAD8717009.1"/>
    </source>
</evidence>